<feature type="compositionally biased region" description="Basic residues" evidence="1">
    <location>
        <begin position="66"/>
        <end position="80"/>
    </location>
</feature>
<accession>A0A135HTB0</accession>
<feature type="region of interest" description="Disordered" evidence="1">
    <location>
        <begin position="1"/>
        <end position="27"/>
    </location>
</feature>
<gene>
    <name evidence="2" type="ORF">ATN84_16275</name>
</gene>
<dbReference type="Proteomes" id="UP000070107">
    <property type="component" value="Unassembled WGS sequence"/>
</dbReference>
<dbReference type="AlphaFoldDB" id="A0A135HTB0"/>
<reference evidence="2 3" key="1">
    <citation type="submission" date="2015-11" db="EMBL/GenBank/DDBJ databases">
        <title>Draft genome sequence of Paramesorhizobium deserti A-3-E, a strain highly resistant to diverse beta-lactam antibiotics.</title>
        <authorList>
            <person name="Lv R."/>
            <person name="Yang X."/>
            <person name="Fang N."/>
            <person name="Guo J."/>
            <person name="Luo X."/>
            <person name="Peng F."/>
            <person name="Yang R."/>
            <person name="Cui Y."/>
            <person name="Fang C."/>
            <person name="Song Y."/>
        </authorList>
    </citation>
    <scope>NUCLEOTIDE SEQUENCE [LARGE SCALE GENOMIC DNA]</scope>
    <source>
        <strain evidence="2 3">A-3-E</strain>
    </source>
</reference>
<dbReference type="OrthoDB" id="8087525at2"/>
<keyword evidence="3" id="KW-1185">Reference proteome</keyword>
<feature type="compositionally biased region" description="Basic and acidic residues" evidence="1">
    <location>
        <begin position="1"/>
        <end position="10"/>
    </location>
</feature>
<comment type="caution">
    <text evidence="2">The sequence shown here is derived from an EMBL/GenBank/DDBJ whole genome shotgun (WGS) entry which is preliminary data.</text>
</comment>
<sequence>MTETITKDNLFRTVRPGPQTKADLTDSAARAIMKAEADSREAKPQRLRQARLEMEAQRPAPASAKRTAKKAKKFVSHRAA</sequence>
<feature type="region of interest" description="Disordered" evidence="1">
    <location>
        <begin position="51"/>
        <end position="80"/>
    </location>
</feature>
<protein>
    <submittedName>
        <fullName evidence="2">Uncharacterized protein</fullName>
    </submittedName>
</protein>
<evidence type="ECO:0000313" key="2">
    <source>
        <dbReference type="EMBL" id="KXF76425.1"/>
    </source>
</evidence>
<evidence type="ECO:0000313" key="3">
    <source>
        <dbReference type="Proteomes" id="UP000070107"/>
    </source>
</evidence>
<organism evidence="2 3">
    <name type="scientific">Paramesorhizobium deserti</name>
    <dbReference type="NCBI Taxonomy" id="1494590"/>
    <lineage>
        <taxon>Bacteria</taxon>
        <taxon>Pseudomonadati</taxon>
        <taxon>Pseudomonadota</taxon>
        <taxon>Alphaproteobacteria</taxon>
        <taxon>Hyphomicrobiales</taxon>
        <taxon>Phyllobacteriaceae</taxon>
        <taxon>Paramesorhizobium</taxon>
    </lineage>
</organism>
<evidence type="ECO:0000256" key="1">
    <source>
        <dbReference type="SAM" id="MobiDB-lite"/>
    </source>
</evidence>
<proteinExistence type="predicted"/>
<dbReference type="EMBL" id="LNTU01000034">
    <property type="protein sequence ID" value="KXF76425.1"/>
    <property type="molecule type" value="Genomic_DNA"/>
</dbReference>
<name>A0A135HTB0_9HYPH</name>